<dbReference type="SMART" id="SM00385">
    <property type="entry name" value="CYCLIN"/>
    <property type="match status" value="2"/>
</dbReference>
<dbReference type="SMART" id="SM01332">
    <property type="entry name" value="Cyclin_C"/>
    <property type="match status" value="1"/>
</dbReference>
<name>A0A8J5FYI6_ZINOF</name>
<evidence type="ECO:0000313" key="9">
    <source>
        <dbReference type="Proteomes" id="UP000734854"/>
    </source>
</evidence>
<dbReference type="GO" id="GO:0051301">
    <property type="term" value="P:cell division"/>
    <property type="evidence" value="ECO:0007669"/>
    <property type="project" value="UniProtKB-KW"/>
</dbReference>
<dbReference type="InterPro" id="IPR004367">
    <property type="entry name" value="Cyclin_C-dom"/>
</dbReference>
<evidence type="ECO:0000256" key="4">
    <source>
        <dbReference type="ARBA" id="ARBA00023306"/>
    </source>
</evidence>
<accession>A0A8J5FYI6</accession>
<dbReference type="Pfam" id="PF00134">
    <property type="entry name" value="Cyclin_N"/>
    <property type="match status" value="1"/>
</dbReference>
<keyword evidence="4" id="KW-0131">Cell cycle</keyword>
<protein>
    <recommendedName>
        <fullName evidence="10">Cyclin N-terminal domain-containing protein</fullName>
    </recommendedName>
</protein>
<proteinExistence type="inferred from homology"/>
<keyword evidence="9" id="KW-1185">Reference proteome</keyword>
<dbReference type="Proteomes" id="UP000734854">
    <property type="component" value="Unassembled WGS sequence"/>
</dbReference>
<dbReference type="InterPro" id="IPR013763">
    <property type="entry name" value="Cyclin-like_dom"/>
</dbReference>
<dbReference type="CDD" id="cd20543">
    <property type="entry name" value="CYCLIN_AtCycD-like_rpt1"/>
    <property type="match status" value="1"/>
</dbReference>
<dbReference type="CDD" id="cd20544">
    <property type="entry name" value="CYCLIN_AtCycD-like_rpt2"/>
    <property type="match status" value="1"/>
</dbReference>
<dbReference type="EMBL" id="JACMSC010000012">
    <property type="protein sequence ID" value="KAG6494579.1"/>
    <property type="molecule type" value="Genomic_DNA"/>
</dbReference>
<evidence type="ECO:0000256" key="5">
    <source>
        <dbReference type="RuleBase" id="RU000383"/>
    </source>
</evidence>
<keyword evidence="3 5" id="KW-0195">Cyclin</keyword>
<dbReference type="SUPFAM" id="SSF47954">
    <property type="entry name" value="Cyclin-like"/>
    <property type="match status" value="2"/>
</dbReference>
<comment type="similarity">
    <text evidence="1">Belongs to the cyclin family. Cyclin D subfamily.</text>
</comment>
<dbReference type="InterPro" id="IPR036915">
    <property type="entry name" value="Cyclin-like_sf"/>
</dbReference>
<dbReference type="Pfam" id="PF02984">
    <property type="entry name" value="Cyclin_C"/>
    <property type="match status" value="1"/>
</dbReference>
<keyword evidence="2" id="KW-0132">Cell division</keyword>
<dbReference type="Gene3D" id="1.10.472.10">
    <property type="entry name" value="Cyclin-like"/>
    <property type="match status" value="2"/>
</dbReference>
<gene>
    <name evidence="8" type="ORF">ZIOFF_042339</name>
</gene>
<dbReference type="FunFam" id="1.10.472.10:FF:000040">
    <property type="entry name" value="D6-type cyclin"/>
    <property type="match status" value="1"/>
</dbReference>
<dbReference type="InterPro" id="IPR039361">
    <property type="entry name" value="Cyclin"/>
</dbReference>
<feature type="domain" description="Cyclin C-terminal" evidence="7">
    <location>
        <begin position="253"/>
        <end position="363"/>
    </location>
</feature>
<sequence>MHTRTTKPLLSSLCNSTTGFVCGKEPPLKEGRKRRGILPVGWSFHCSLGAQVHLHPSHCAMGPSFDYAPSILFCAEGNDSILGFDEEEEGRRSPSWAPELKRRDFGRDCFMDFPLQSDECLSLLIEREMEHLPREDYGERLRSGALDLAVREGTIDWMWKVHAYYKFGPLSACLCVNYLDRFLSAYELPQGKSWMMQLLALACLSLAAKMEETEVPLILDLQVGEAKFLFEAKTIQRMELQVLSTLKWRMQIVTPFSFIDFFLHKLNGGNVPSELLLSRSVELMLSTFRGIDFLAFRPSVIAAAIALIVLEETEIVNVESTLTCCSHVAKEEVLKCFQVIKDKVLMRSQSGNVSSSISYVPRSPFGVPDAACLSNKSDDTIAVSSPASKRRKISR</sequence>
<dbReference type="PANTHER" id="PTHR10177">
    <property type="entry name" value="CYCLINS"/>
    <property type="match status" value="1"/>
</dbReference>
<dbReference type="InterPro" id="IPR006671">
    <property type="entry name" value="Cyclin_N"/>
</dbReference>
<dbReference type="AlphaFoldDB" id="A0A8J5FYI6"/>
<evidence type="ECO:0000256" key="3">
    <source>
        <dbReference type="ARBA" id="ARBA00023127"/>
    </source>
</evidence>
<evidence type="ECO:0000256" key="2">
    <source>
        <dbReference type="ARBA" id="ARBA00022618"/>
    </source>
</evidence>
<organism evidence="8 9">
    <name type="scientific">Zingiber officinale</name>
    <name type="common">Ginger</name>
    <name type="synonym">Amomum zingiber</name>
    <dbReference type="NCBI Taxonomy" id="94328"/>
    <lineage>
        <taxon>Eukaryota</taxon>
        <taxon>Viridiplantae</taxon>
        <taxon>Streptophyta</taxon>
        <taxon>Embryophyta</taxon>
        <taxon>Tracheophyta</taxon>
        <taxon>Spermatophyta</taxon>
        <taxon>Magnoliopsida</taxon>
        <taxon>Liliopsida</taxon>
        <taxon>Zingiberales</taxon>
        <taxon>Zingiberaceae</taxon>
        <taxon>Zingiber</taxon>
    </lineage>
</organism>
<evidence type="ECO:0000256" key="1">
    <source>
        <dbReference type="ARBA" id="ARBA00009065"/>
    </source>
</evidence>
<evidence type="ECO:0000313" key="8">
    <source>
        <dbReference type="EMBL" id="KAG6494579.1"/>
    </source>
</evidence>
<evidence type="ECO:0000259" key="7">
    <source>
        <dbReference type="SMART" id="SM01332"/>
    </source>
</evidence>
<dbReference type="FunFam" id="1.10.472.10:FF:000034">
    <property type="entry name" value="D2/4-type cyclin"/>
    <property type="match status" value="1"/>
</dbReference>
<feature type="domain" description="Cyclin-like" evidence="6">
    <location>
        <begin position="156"/>
        <end position="244"/>
    </location>
</feature>
<evidence type="ECO:0008006" key="10">
    <source>
        <dbReference type="Google" id="ProtNLM"/>
    </source>
</evidence>
<evidence type="ECO:0000259" key="6">
    <source>
        <dbReference type="SMART" id="SM00385"/>
    </source>
</evidence>
<comment type="caution">
    <text evidence="8">The sequence shown here is derived from an EMBL/GenBank/DDBJ whole genome shotgun (WGS) entry which is preliminary data.</text>
</comment>
<reference evidence="8 9" key="1">
    <citation type="submission" date="2020-08" db="EMBL/GenBank/DDBJ databases">
        <title>Plant Genome Project.</title>
        <authorList>
            <person name="Zhang R.-G."/>
        </authorList>
    </citation>
    <scope>NUCLEOTIDE SEQUENCE [LARGE SCALE GENOMIC DNA]</scope>
    <source>
        <tissue evidence="8">Rhizome</tissue>
    </source>
</reference>
<feature type="domain" description="Cyclin-like" evidence="6">
    <location>
        <begin position="257"/>
        <end position="342"/>
    </location>
</feature>